<protein>
    <recommendedName>
        <fullName evidence="4">HdeD family acid-resistance protein</fullName>
    </recommendedName>
</protein>
<keyword evidence="1" id="KW-0472">Membrane</keyword>
<proteinExistence type="predicted"/>
<name>A0A2W5M3G1_ANCNO</name>
<comment type="caution">
    <text evidence="2">The sequence shown here is derived from an EMBL/GenBank/DDBJ whole genome shotgun (WGS) entry which is preliminary data.</text>
</comment>
<feature type="transmembrane region" description="Helical" evidence="1">
    <location>
        <begin position="20"/>
        <end position="40"/>
    </location>
</feature>
<dbReference type="GO" id="GO:0005886">
    <property type="term" value="C:plasma membrane"/>
    <property type="evidence" value="ECO:0007669"/>
    <property type="project" value="TreeGrafter"/>
</dbReference>
<evidence type="ECO:0000256" key="1">
    <source>
        <dbReference type="SAM" id="Phobius"/>
    </source>
</evidence>
<gene>
    <name evidence="2" type="ORF">DI565_17345</name>
</gene>
<dbReference type="AlphaFoldDB" id="A0A2W5M3G1"/>
<evidence type="ECO:0000313" key="2">
    <source>
        <dbReference type="EMBL" id="PZQ11943.1"/>
    </source>
</evidence>
<feature type="transmembrane region" description="Helical" evidence="1">
    <location>
        <begin position="46"/>
        <end position="68"/>
    </location>
</feature>
<dbReference type="PANTHER" id="PTHR34989:SF1">
    <property type="entry name" value="PROTEIN HDED"/>
    <property type="match status" value="1"/>
</dbReference>
<dbReference type="EMBL" id="QFPN01000010">
    <property type="protein sequence ID" value="PZQ11943.1"/>
    <property type="molecule type" value="Genomic_DNA"/>
</dbReference>
<evidence type="ECO:0000313" key="3">
    <source>
        <dbReference type="Proteomes" id="UP000249577"/>
    </source>
</evidence>
<evidence type="ECO:0008006" key="4">
    <source>
        <dbReference type="Google" id="ProtNLM"/>
    </source>
</evidence>
<dbReference type="PANTHER" id="PTHR34989">
    <property type="entry name" value="PROTEIN HDED"/>
    <property type="match status" value="1"/>
</dbReference>
<reference evidence="2 3" key="1">
    <citation type="submission" date="2017-08" db="EMBL/GenBank/DDBJ databases">
        <title>Infants hospitalized years apart are colonized by the same room-sourced microbial strains.</title>
        <authorList>
            <person name="Brooks B."/>
            <person name="Olm M.R."/>
            <person name="Firek B.A."/>
            <person name="Baker R."/>
            <person name="Thomas B.C."/>
            <person name="Morowitz M.J."/>
            <person name="Banfield J.F."/>
        </authorList>
    </citation>
    <scope>NUCLEOTIDE SEQUENCE [LARGE SCALE GENOMIC DNA]</scope>
    <source>
        <strain evidence="2">S2_005_003_R2_43</strain>
    </source>
</reference>
<keyword evidence="1" id="KW-1133">Transmembrane helix</keyword>
<sequence length="192" mass="20331">MSDFANKWAESIALPFARRWWVLALRGLFALAFGLIALAAPGVTMLSLVVLFAVYALFDGVAELYLAAQSARHGAGWRGWAPLLAGGLVSLAAAAIAMLSPGLSILVFVLVLAFWSLVSGVMMIATAFQLDAAHGKTWLILGGLASIVFGVALAFAPMVGAVVLTWWVGVFALATSAALFAMAYRLYARRLR</sequence>
<feature type="transmembrane region" description="Helical" evidence="1">
    <location>
        <begin position="105"/>
        <end position="126"/>
    </location>
</feature>
<feature type="transmembrane region" description="Helical" evidence="1">
    <location>
        <begin position="138"/>
        <end position="158"/>
    </location>
</feature>
<feature type="transmembrane region" description="Helical" evidence="1">
    <location>
        <begin position="164"/>
        <end position="187"/>
    </location>
</feature>
<dbReference type="InterPro" id="IPR005325">
    <property type="entry name" value="DUF308_memb"/>
</dbReference>
<dbReference type="InterPro" id="IPR052712">
    <property type="entry name" value="Acid_resist_chaperone_HdeD"/>
</dbReference>
<dbReference type="Pfam" id="PF03729">
    <property type="entry name" value="DUF308"/>
    <property type="match status" value="2"/>
</dbReference>
<organism evidence="2 3">
    <name type="scientific">Ancylobacter novellus</name>
    <name type="common">Thiobacillus novellus</name>
    <dbReference type="NCBI Taxonomy" id="921"/>
    <lineage>
        <taxon>Bacteria</taxon>
        <taxon>Pseudomonadati</taxon>
        <taxon>Pseudomonadota</taxon>
        <taxon>Alphaproteobacteria</taxon>
        <taxon>Hyphomicrobiales</taxon>
        <taxon>Xanthobacteraceae</taxon>
        <taxon>Ancylobacter</taxon>
    </lineage>
</organism>
<keyword evidence="1" id="KW-0812">Transmembrane</keyword>
<dbReference type="Proteomes" id="UP000249577">
    <property type="component" value="Unassembled WGS sequence"/>
</dbReference>
<feature type="transmembrane region" description="Helical" evidence="1">
    <location>
        <begin position="80"/>
        <end position="99"/>
    </location>
</feature>
<accession>A0A2W5M3G1</accession>